<gene>
    <name evidence="7" type="ORF">CRI94_13175</name>
</gene>
<name>A0A2A8CW65_9BACT</name>
<dbReference type="PANTHER" id="PTHR43758:SF2">
    <property type="entry name" value="OXIDIZED PURINE NUCLEOSIDE TRIPHOSPHATE HYDROLASE"/>
    <property type="match status" value="1"/>
</dbReference>
<sequence length="175" mass="18987">MSIELSVSGHEQAYVCGFCFDSDRQTVILIEKSKPDWQAGRYNGVGGKVEPGETASEAMRREFYEEAGVELPATGDGPDVWIPFCILGWGEGEGPGDGAGQVVFFRAISDVAVRDVRTVETEPIRRIALGDVLRPGTVRSQCLPNLRWLIPLALDPDDTVVRGRIGGSLRAEPAD</sequence>
<comment type="caution">
    <text evidence="7">The sequence shown here is derived from an EMBL/GenBank/DDBJ whole genome shotgun (WGS) entry which is preliminary data.</text>
</comment>
<feature type="domain" description="Nudix hydrolase" evidence="6">
    <location>
        <begin position="10"/>
        <end position="155"/>
    </location>
</feature>
<dbReference type="Gene3D" id="3.90.79.10">
    <property type="entry name" value="Nucleoside Triphosphate Pyrophosphohydrolase"/>
    <property type="match status" value="1"/>
</dbReference>
<dbReference type="OrthoDB" id="9810648at2"/>
<keyword evidence="5" id="KW-0460">Magnesium</keyword>
<dbReference type="AlphaFoldDB" id="A0A2A8CW65"/>
<dbReference type="InterPro" id="IPR000086">
    <property type="entry name" value="NUDIX_hydrolase_dom"/>
</dbReference>
<evidence type="ECO:0000313" key="8">
    <source>
        <dbReference type="Proteomes" id="UP000220102"/>
    </source>
</evidence>
<dbReference type="Proteomes" id="UP000220102">
    <property type="component" value="Unassembled WGS sequence"/>
</dbReference>
<dbReference type="GO" id="GO:0046872">
    <property type="term" value="F:metal ion binding"/>
    <property type="evidence" value="ECO:0007669"/>
    <property type="project" value="UniProtKB-KW"/>
</dbReference>
<dbReference type="InterPro" id="IPR015797">
    <property type="entry name" value="NUDIX_hydrolase-like_dom_sf"/>
</dbReference>
<dbReference type="GO" id="GO:0005737">
    <property type="term" value="C:cytoplasm"/>
    <property type="evidence" value="ECO:0007669"/>
    <property type="project" value="TreeGrafter"/>
</dbReference>
<dbReference type="GO" id="GO:0016818">
    <property type="term" value="F:hydrolase activity, acting on acid anhydrides, in phosphorus-containing anhydrides"/>
    <property type="evidence" value="ECO:0007669"/>
    <property type="project" value="TreeGrafter"/>
</dbReference>
<keyword evidence="3" id="KW-0479">Metal-binding</keyword>
<dbReference type="InterPro" id="IPR020084">
    <property type="entry name" value="NUDIX_hydrolase_CS"/>
</dbReference>
<dbReference type="PROSITE" id="PS00893">
    <property type="entry name" value="NUDIX_BOX"/>
    <property type="match status" value="1"/>
</dbReference>
<evidence type="ECO:0000256" key="4">
    <source>
        <dbReference type="ARBA" id="ARBA00022801"/>
    </source>
</evidence>
<keyword evidence="4" id="KW-0378">Hydrolase</keyword>
<evidence type="ECO:0000256" key="5">
    <source>
        <dbReference type="ARBA" id="ARBA00022842"/>
    </source>
</evidence>
<protein>
    <recommendedName>
        <fullName evidence="6">Nudix hydrolase domain-containing protein</fullName>
    </recommendedName>
</protein>
<comment type="cofactor">
    <cofactor evidence="1">
        <name>Mg(2+)</name>
        <dbReference type="ChEBI" id="CHEBI:18420"/>
    </cofactor>
</comment>
<evidence type="ECO:0000256" key="2">
    <source>
        <dbReference type="ARBA" id="ARBA00005582"/>
    </source>
</evidence>
<evidence type="ECO:0000256" key="1">
    <source>
        <dbReference type="ARBA" id="ARBA00001946"/>
    </source>
</evidence>
<evidence type="ECO:0000256" key="3">
    <source>
        <dbReference type="ARBA" id="ARBA00022723"/>
    </source>
</evidence>
<evidence type="ECO:0000313" key="7">
    <source>
        <dbReference type="EMBL" id="PEN12945.1"/>
    </source>
</evidence>
<dbReference type="EMBL" id="PDEQ01000006">
    <property type="protein sequence ID" value="PEN12945.1"/>
    <property type="molecule type" value="Genomic_DNA"/>
</dbReference>
<keyword evidence="8" id="KW-1185">Reference proteome</keyword>
<comment type="similarity">
    <text evidence="2">Belongs to the Nudix hydrolase family.</text>
</comment>
<dbReference type="RefSeq" id="WP_098076525.1">
    <property type="nucleotide sequence ID" value="NZ_PDEQ01000006.1"/>
</dbReference>
<proteinExistence type="inferred from homology"/>
<accession>A0A2A8CW65</accession>
<dbReference type="Pfam" id="PF00293">
    <property type="entry name" value="NUDIX"/>
    <property type="match status" value="1"/>
</dbReference>
<dbReference type="SUPFAM" id="SSF55811">
    <property type="entry name" value="Nudix"/>
    <property type="match status" value="1"/>
</dbReference>
<dbReference type="PROSITE" id="PS51462">
    <property type="entry name" value="NUDIX"/>
    <property type="match status" value="1"/>
</dbReference>
<organism evidence="7 8">
    <name type="scientific">Longibacter salinarum</name>
    <dbReference type="NCBI Taxonomy" id="1850348"/>
    <lineage>
        <taxon>Bacteria</taxon>
        <taxon>Pseudomonadati</taxon>
        <taxon>Rhodothermota</taxon>
        <taxon>Rhodothermia</taxon>
        <taxon>Rhodothermales</taxon>
        <taxon>Salisaetaceae</taxon>
        <taxon>Longibacter</taxon>
    </lineage>
</organism>
<reference evidence="7 8" key="1">
    <citation type="submission" date="2017-10" db="EMBL/GenBank/DDBJ databases">
        <title>Draft genome of Longibacter Salinarum.</title>
        <authorList>
            <person name="Goh K.M."/>
            <person name="Shamsir M.S."/>
            <person name="Lim S.W."/>
        </authorList>
    </citation>
    <scope>NUCLEOTIDE SEQUENCE [LARGE SCALE GENOMIC DNA]</scope>
    <source>
        <strain evidence="7 8">KCTC 52045</strain>
    </source>
</reference>
<evidence type="ECO:0000259" key="6">
    <source>
        <dbReference type="PROSITE" id="PS51462"/>
    </source>
</evidence>
<dbReference type="PANTHER" id="PTHR43758">
    <property type="entry name" value="7,8-DIHYDRO-8-OXOGUANINE TRIPHOSPHATASE"/>
    <property type="match status" value="1"/>
</dbReference>